<proteinExistence type="predicted"/>
<feature type="compositionally biased region" description="Basic and acidic residues" evidence="1">
    <location>
        <begin position="347"/>
        <end position="356"/>
    </location>
</feature>
<feature type="compositionally biased region" description="Basic residues" evidence="1">
    <location>
        <begin position="357"/>
        <end position="375"/>
    </location>
</feature>
<evidence type="ECO:0000256" key="1">
    <source>
        <dbReference type="SAM" id="MobiDB-lite"/>
    </source>
</evidence>
<reference evidence="2 3" key="1">
    <citation type="submission" date="2017-08" db="EMBL/GenBank/DDBJ databases">
        <title>USMARCv1.0.</title>
        <authorList>
            <person name="Hannum G.I."/>
            <person name="Koren S."/>
            <person name="Schroeder S.G."/>
            <person name="Chin S.C."/>
            <person name="Nonneman D.J."/>
            <person name="Becker S.A."/>
            <person name="Rosen B.D."/>
            <person name="Bickhart D.M."/>
            <person name="Putnam N.H."/>
            <person name="Green R.E."/>
            <person name="Tuggle C.K."/>
            <person name="Liu H."/>
            <person name="Rohrer G.A."/>
            <person name="Warr A."/>
            <person name="Hall R."/>
            <person name="Kim K."/>
            <person name="Hume D.A."/>
            <person name="Talbot R."/>
            <person name="Chow W."/>
            <person name="Howe K."/>
            <person name="Schwartz A.S."/>
            <person name="Watson M."/>
            <person name="Archibald A.L."/>
            <person name="Phillippy A.M."/>
            <person name="Smith T.P.L."/>
        </authorList>
    </citation>
    <scope>NUCLEOTIDE SEQUENCE [LARGE SCALE GENOMIC DNA]</scope>
</reference>
<feature type="compositionally biased region" description="Pro residues" evidence="1">
    <location>
        <begin position="437"/>
        <end position="451"/>
    </location>
</feature>
<dbReference type="Proteomes" id="UP000314985">
    <property type="component" value="Chromosome 10"/>
</dbReference>
<organism evidence="2 3">
    <name type="scientific">Sus scrofa</name>
    <name type="common">Pig</name>
    <dbReference type="NCBI Taxonomy" id="9823"/>
    <lineage>
        <taxon>Eukaryota</taxon>
        <taxon>Metazoa</taxon>
        <taxon>Chordata</taxon>
        <taxon>Craniata</taxon>
        <taxon>Vertebrata</taxon>
        <taxon>Euteleostomi</taxon>
        <taxon>Mammalia</taxon>
        <taxon>Eutheria</taxon>
        <taxon>Laurasiatheria</taxon>
        <taxon>Artiodactyla</taxon>
        <taxon>Suina</taxon>
        <taxon>Suidae</taxon>
        <taxon>Sus</taxon>
    </lineage>
</organism>
<feature type="compositionally biased region" description="Basic and acidic residues" evidence="1">
    <location>
        <begin position="318"/>
        <end position="328"/>
    </location>
</feature>
<feature type="compositionally biased region" description="Basic and acidic residues" evidence="1">
    <location>
        <begin position="376"/>
        <end position="410"/>
    </location>
</feature>
<reference evidence="2" key="2">
    <citation type="submission" date="2025-08" db="UniProtKB">
        <authorList>
            <consortium name="Ensembl"/>
        </authorList>
    </citation>
    <scope>IDENTIFICATION</scope>
</reference>
<feature type="compositionally biased region" description="Basic residues" evidence="1">
    <location>
        <begin position="329"/>
        <end position="346"/>
    </location>
</feature>
<feature type="region of interest" description="Disordered" evidence="1">
    <location>
        <begin position="318"/>
        <end position="510"/>
    </location>
</feature>
<accession>A0A4X1SGY4</accession>
<evidence type="ECO:0000313" key="3">
    <source>
        <dbReference type="Proteomes" id="UP000314985"/>
    </source>
</evidence>
<sequence length="510" mass="53078">GRTLATTPGSGPALYIYLGAVSPHSLTQGLECGAAGRGAALPTPSLAAAGRARGKAGVGREAGLTQHLAEEQLLQVSQHGHHKLGVHLEEGALLLALGRGHGPGALLRLGFAREQLVVRLAVVAHGRLGSLAERLDLGVGAARDPARLPQAGRERGQGGLGAAGRAALGLEERVLGLGQRLGHQRSLAAFGPRLAQALGRLGHVVAPLGLIELHLFLGVREEREVGERLLLAQVGGRRPAGDSAVHAAGFEDLQLRRAGLGHAAAAGRLGALGQHASAVRRRRLPARAPRLVRALVAAAAAQLHLGLHALDAAAQHSAREERMDDPRVCRHRGRGGGGAGRRRRGGERREGGEKGRQKPRSKGRGRRRERGRGRRRAEGAGERNARKGAGEKERARKPRSDGAGSEEKGRGGKNTNQNLKINQRRTEAPQLASAPRCPAPGSRPPSRPPVGPADRAPAASESRGCGQRLRAQEGGGGDGGGADEEGRSVRQRRRWGRESISGAGGGGICS</sequence>
<dbReference type="Ensembl" id="ENSSSCT00070001706.1">
    <property type="protein sequence ID" value="ENSSSCP00070001445.1"/>
    <property type="gene ID" value="ENSSSCG00070000895.1"/>
</dbReference>
<evidence type="ECO:0000313" key="2">
    <source>
        <dbReference type="Ensembl" id="ENSSSCP00070001445.1"/>
    </source>
</evidence>
<protein>
    <submittedName>
        <fullName evidence="2">Uncharacterized protein</fullName>
    </submittedName>
</protein>
<dbReference type="AlphaFoldDB" id="A0A4X1SGY4"/>
<name>A0A4X1SGY4_PIG</name>